<reference evidence="1" key="1">
    <citation type="submission" date="2018-04" db="EMBL/GenBank/DDBJ databases">
        <title>Whole genome sequencing of Hypsizygus marmoreus.</title>
        <authorList>
            <person name="Choi I.-G."/>
            <person name="Min B."/>
            <person name="Kim J.-G."/>
            <person name="Kim S."/>
            <person name="Oh Y.-L."/>
            <person name="Kong W.-S."/>
            <person name="Park H."/>
            <person name="Jeong J."/>
            <person name="Song E.-S."/>
        </authorList>
    </citation>
    <scope>NUCLEOTIDE SEQUENCE [LARGE SCALE GENOMIC DNA]</scope>
    <source>
        <strain evidence="1">51987-8</strain>
    </source>
</reference>
<evidence type="ECO:0000313" key="1">
    <source>
        <dbReference type="EMBL" id="RDB15087.1"/>
    </source>
</evidence>
<comment type="caution">
    <text evidence="1">The sequence shown here is derived from an EMBL/GenBank/DDBJ whole genome shotgun (WGS) entry which is preliminary data.</text>
</comment>
<dbReference type="InParanoid" id="A0A369J376"/>
<accession>A0A369J376</accession>
<gene>
    <name evidence="1" type="ORF">Hypma_005246</name>
</gene>
<name>A0A369J376_HYPMA</name>
<organism evidence="1 2">
    <name type="scientific">Hypsizygus marmoreus</name>
    <name type="common">White beech mushroom</name>
    <name type="synonym">Agaricus marmoreus</name>
    <dbReference type="NCBI Taxonomy" id="39966"/>
    <lineage>
        <taxon>Eukaryota</taxon>
        <taxon>Fungi</taxon>
        <taxon>Dikarya</taxon>
        <taxon>Basidiomycota</taxon>
        <taxon>Agaricomycotina</taxon>
        <taxon>Agaricomycetes</taxon>
        <taxon>Agaricomycetidae</taxon>
        <taxon>Agaricales</taxon>
        <taxon>Tricholomatineae</taxon>
        <taxon>Lyophyllaceae</taxon>
        <taxon>Hypsizygus</taxon>
    </lineage>
</organism>
<evidence type="ECO:0000313" key="2">
    <source>
        <dbReference type="Proteomes" id="UP000076154"/>
    </source>
</evidence>
<proteinExistence type="predicted"/>
<keyword evidence="2" id="KW-1185">Reference proteome</keyword>
<dbReference type="EMBL" id="LUEZ02000218">
    <property type="protein sequence ID" value="RDB15087.1"/>
    <property type="molecule type" value="Genomic_DNA"/>
</dbReference>
<dbReference type="AlphaFoldDB" id="A0A369J376"/>
<sequence>MAPPTAAATTPGQGLDELATDSPIALLAFSSMTIHGLASYKGTQVPFTLHRSTSFPSRRITAVDTVVCGEMEWRNDSMPLPNLGFGEGIGWTMGIGFCVRSSRCRTSRSTRRSPISNPLTELSTECRQISTALTNCRRLAPCFTNAYTELERAFRVAVVLCATGSSTAMTTAMQPCPVDFRGVNKEIWDELPDDLEQSTRYYDDGRIRLGMSGALITKNPLLGVLVLEKLGETYSLGLEDGIFLCFFLSPSKPPSDTRLLSVSVGRMIWAIHNALSVHSRTWSAPVMSGVTPHPLAFHDFDRSENGKDDTAMLKQVTRLMRLVYGLRHPNNEFPGHVLGGPFPRLLEANIS</sequence>
<protein>
    <submittedName>
        <fullName evidence="1">Uncharacterized protein</fullName>
    </submittedName>
</protein>
<dbReference type="Proteomes" id="UP000076154">
    <property type="component" value="Unassembled WGS sequence"/>
</dbReference>